<evidence type="ECO:0000256" key="6">
    <source>
        <dbReference type="ARBA" id="ARBA00023180"/>
    </source>
</evidence>
<feature type="transmembrane region" description="Helical" evidence="9">
    <location>
        <begin position="35"/>
        <end position="55"/>
    </location>
</feature>
<dbReference type="InterPro" id="IPR004938">
    <property type="entry name" value="XG_FTase"/>
</dbReference>
<dbReference type="Gene3D" id="3.40.50.11340">
    <property type="match status" value="2"/>
</dbReference>
<dbReference type="GO" id="GO:0042546">
    <property type="term" value="P:cell wall biogenesis"/>
    <property type="evidence" value="ECO:0007669"/>
    <property type="project" value="InterPro"/>
</dbReference>
<dbReference type="Pfam" id="PF03254">
    <property type="entry name" value="XG_FTase"/>
    <property type="match status" value="3"/>
</dbReference>
<dbReference type="GO" id="GO:0016020">
    <property type="term" value="C:membrane"/>
    <property type="evidence" value="ECO:0007669"/>
    <property type="project" value="InterPro"/>
</dbReference>
<evidence type="ECO:0008006" key="12">
    <source>
        <dbReference type="Google" id="ProtNLM"/>
    </source>
</evidence>
<keyword evidence="9" id="KW-0472">Membrane</keyword>
<evidence type="ECO:0000256" key="1">
    <source>
        <dbReference type="ARBA" id="ARBA00004555"/>
    </source>
</evidence>
<comment type="similarity">
    <text evidence="2">Belongs to the glycosyltransferase 37 family.</text>
</comment>
<dbReference type="GO" id="GO:0005794">
    <property type="term" value="C:Golgi apparatus"/>
    <property type="evidence" value="ECO:0007669"/>
    <property type="project" value="UniProtKB-SubCell"/>
</dbReference>
<dbReference type="Proteomes" id="UP000032180">
    <property type="component" value="Chromosome 2"/>
</dbReference>
<protein>
    <recommendedName>
        <fullName evidence="12">Fucosyltransferase</fullName>
    </recommendedName>
</protein>
<keyword evidence="3" id="KW-0328">Glycosyltransferase</keyword>
<reference evidence="10 11" key="1">
    <citation type="submission" date="2012-08" db="EMBL/GenBank/DDBJ databases">
        <title>Oryza genome evolution.</title>
        <authorList>
            <person name="Wing R.A."/>
        </authorList>
    </citation>
    <scope>NUCLEOTIDE SEQUENCE</scope>
</reference>
<dbReference type="PANTHER" id="PTHR31889">
    <property type="entry name" value="FUCOSYLTRANSFERASE 2-RELATED"/>
    <property type="match status" value="1"/>
</dbReference>
<sequence>MDVKRTRSPRAPGIDADEDKKRAAEWRGAVRPHMVLVGFLITLPILVFVFGGRWGSFTSYSSSSPSTSVPNVGGRHVVAGGGVATTQKTEAPRNVSAPPTRAATTTPPPQDKLLGGLLSAAFEESSCQSRYKSSLYRKKSPFPLSPYLVQKLRKYEAYHKKCGPGTKRYRNAIKQLKAGRNVDNAECKYVVWFPCNGLGNRMLTIASTFLYALLSDRVLLMHVAAEQQGLFCEPFPGSSWVLPGDFPHNNPQNLHIGAPESYVNMLKNNVVRNDDPSSVQASSLPPYVYLHVEQFRLKLSDNIFCDEDQMVLKKFNWMILKSDSYFAPALFMTPMYEKELEKMFPQKESVFHHLGRYLFHPTNKVWGIVSRYYEAYLARVDEKIGFQIRIFPEKPIKFENMYDQLMRCIREQRLLPELGTAEPAPNTTAAADAGKVKAVLIASLYSGYYEKIRGMYYENPTKTGEIVAVYQPSHEEQQQYTSNEHNQKALAEIYLLSYCDKIAMSAWSTFGYVAYSFAGVKPWILLRPDWNQERSEVACVRSTSVEPCLHSPPILSCRAKKEVDVATVKPYVRHCEDVGFGLKLSKAPLASVSGEGRIAETMDVAKMASRTPRAVAFNAVNGGEFAGVAGGGSEKVKRWGWRPPSEVAVAVGFIATLTLLVLMSGGTGNLPSSFSFHMTGLVLKPAGAQALPTHEAQQDVPASSPRHNHDHDYDRLLGGLLSPAFDEHSCRSRYASSLYRRRSPFRPSTYLVQRLRRYESRHKRCGPGSALFDEAVEHLRSGRNAAARSECQYVVWTPFNGLGNRMLALASTFLYALLTDRVLLVHAPPEFDGLFCEPFPGSSWALPHDFPITDFDGVFTMWSPTSYKNMRQTGRISNDTAEDSLPAYVFLDLIQSFTDAAFCEEDQRVLAKFNWMVVKSDVYFAAMFFLMPAYERELARLFPEKESVFHHLARYLFHPSNDVWGIVHRFYEAYLASADERVGLQVRVFPEMPIPFDNMYDQIIRCSDQEGLLPRLGQTNGSSVGGTWKLTSILVTSLFSDYYDRIHGVYQSNPTVTGEYVAVHQPSHEREQHTEARGHNQRALAEIYLLSFCDRVVTTAVSTFGYVAHGLAGSRPWVLLRPPSPVARAEPACVRSETVEPCLQAAPRRMCGAAKGSDIGALVPHIRHCEDVPRGVKVRRASVRAALVLCFLTLFSTVLLLQRWQPTSSWTDWLFEAEHQAEAGEQVLLLQRWQAGSSLEWLFEIEPPEGDDQDIQDDLLDDLTPSQYIGYDKFLGGLLLEGFDEVSCRSRYQFARYHKNSTRVPSSYLLQRLRRQEALQKKCGPGTKSYKQAVKLLRSRQGINMTSDCNYLFLTIHAGLGNRMLEIASAFLYALLTNRILLLDRYQEIGDLFCEPFPGTSWLMPSDFPLNYGEFTQSTPESYGNMLQNKVVGGNTDRSLAGSRPPYVFLYLDGNYEFHDKLFFCEDDQQFLQGVPWLIMRTDMYFIPSLFLIPSYQDELSRLFPEKDAVFHHLARYLFHPTNEVWYTVTKYYRSYLAKADKTVGIQIRIFEKEGILQRNGRFPHFLEQILSCAQNEKLLPEISMTDETPTTVKNNHTIAVLTTSLSSWYSDEIQKKYSEHRTVDGTTVKVYQPSHEEYQRSKNKKHNMKALAEIYLLSMTDVLITSGFSTFGYAAQGLSGLTPWILFRSDNHVVPHPPCRRAMSIEPCFHQAPFYDCKAKKDADLGKMVPYVRHCEDVSWGLKVVNQTQR</sequence>
<accession>A0A0D9VLE7</accession>
<keyword evidence="9" id="KW-0812">Transmembrane</keyword>
<dbReference type="FunFam" id="3.40.50.11350:FF:000012">
    <property type="entry name" value="Galactoside 2-alpha-L-fucosyltransferase"/>
    <property type="match status" value="2"/>
</dbReference>
<dbReference type="STRING" id="77586.A0A0D9VLE7"/>
<keyword evidence="9" id="KW-1133">Transmembrane helix</keyword>
<dbReference type="Gramene" id="LPERR02G27510.1">
    <property type="protein sequence ID" value="LPERR02G27510.1"/>
    <property type="gene ID" value="LPERR02G27510"/>
</dbReference>
<keyword evidence="7" id="KW-0961">Cell wall biogenesis/degradation</keyword>
<reference evidence="10" key="3">
    <citation type="submission" date="2015-04" db="UniProtKB">
        <authorList>
            <consortium name="EnsemblPlants"/>
        </authorList>
    </citation>
    <scope>IDENTIFICATION</scope>
</reference>
<evidence type="ECO:0000313" key="11">
    <source>
        <dbReference type="Proteomes" id="UP000032180"/>
    </source>
</evidence>
<feature type="region of interest" description="Disordered" evidence="8">
    <location>
        <begin position="1"/>
        <end position="21"/>
    </location>
</feature>
<evidence type="ECO:0000256" key="2">
    <source>
        <dbReference type="ARBA" id="ARBA00010481"/>
    </source>
</evidence>
<keyword evidence="5" id="KW-0333">Golgi apparatus</keyword>
<dbReference type="GO" id="GO:0008107">
    <property type="term" value="F:galactoside 2-alpha-L-fucosyltransferase activity"/>
    <property type="evidence" value="ECO:0007669"/>
    <property type="project" value="InterPro"/>
</dbReference>
<dbReference type="eggNOG" id="ENOG502SC60">
    <property type="taxonomic scope" value="Eukaryota"/>
</dbReference>
<dbReference type="HOGENOM" id="CLU_001992_1_2_1"/>
<keyword evidence="4" id="KW-0808">Transferase</keyword>
<name>A0A0D9VLE7_9ORYZ</name>
<evidence type="ECO:0000256" key="9">
    <source>
        <dbReference type="SAM" id="Phobius"/>
    </source>
</evidence>
<reference evidence="11" key="2">
    <citation type="submission" date="2013-12" db="EMBL/GenBank/DDBJ databases">
        <authorList>
            <person name="Yu Y."/>
            <person name="Lee S."/>
            <person name="de Baynast K."/>
            <person name="Wissotski M."/>
            <person name="Liu L."/>
            <person name="Talag J."/>
            <person name="Goicoechea J."/>
            <person name="Angelova A."/>
            <person name="Jetty R."/>
            <person name="Kudrna D."/>
            <person name="Golser W."/>
            <person name="Rivera L."/>
            <person name="Zhang J."/>
            <person name="Wing R."/>
        </authorList>
    </citation>
    <scope>NUCLEOTIDE SEQUENCE</scope>
</reference>
<keyword evidence="11" id="KW-1185">Reference proteome</keyword>
<dbReference type="FunFam" id="3.40.50.11340:FF:000005">
    <property type="entry name" value="Galactoside 2-alpha-L-fucosyltransferase"/>
    <property type="match status" value="1"/>
</dbReference>
<comment type="subcellular location">
    <subcellularLocation>
        <location evidence="1">Golgi apparatus</location>
    </subcellularLocation>
</comment>
<evidence type="ECO:0000256" key="4">
    <source>
        <dbReference type="ARBA" id="ARBA00022679"/>
    </source>
</evidence>
<dbReference type="EnsemblPlants" id="LPERR02G27510.1">
    <property type="protein sequence ID" value="LPERR02G27510.1"/>
    <property type="gene ID" value="LPERR02G27510"/>
</dbReference>
<dbReference type="PANTHER" id="PTHR31889:SF7">
    <property type="entry name" value="FUCOSYLTRANSFERASE"/>
    <property type="match status" value="1"/>
</dbReference>
<keyword evidence="6" id="KW-0325">Glycoprotein</keyword>
<evidence type="ECO:0000256" key="3">
    <source>
        <dbReference type="ARBA" id="ARBA00022676"/>
    </source>
</evidence>
<feature type="region of interest" description="Disordered" evidence="8">
    <location>
        <begin position="83"/>
        <end position="109"/>
    </location>
</feature>
<dbReference type="Gene3D" id="3.40.50.11350">
    <property type="match status" value="1"/>
</dbReference>
<dbReference type="GO" id="GO:0009969">
    <property type="term" value="P:xyloglucan biosynthetic process"/>
    <property type="evidence" value="ECO:0007669"/>
    <property type="project" value="TreeGrafter"/>
</dbReference>
<dbReference type="GO" id="GO:0071555">
    <property type="term" value="P:cell wall organization"/>
    <property type="evidence" value="ECO:0007669"/>
    <property type="project" value="UniProtKB-KW"/>
</dbReference>
<evidence type="ECO:0000313" key="10">
    <source>
        <dbReference type="EnsemblPlants" id="LPERR02G27510.1"/>
    </source>
</evidence>
<organism evidence="10 11">
    <name type="scientific">Leersia perrieri</name>
    <dbReference type="NCBI Taxonomy" id="77586"/>
    <lineage>
        <taxon>Eukaryota</taxon>
        <taxon>Viridiplantae</taxon>
        <taxon>Streptophyta</taxon>
        <taxon>Embryophyta</taxon>
        <taxon>Tracheophyta</taxon>
        <taxon>Spermatophyta</taxon>
        <taxon>Magnoliopsida</taxon>
        <taxon>Liliopsida</taxon>
        <taxon>Poales</taxon>
        <taxon>Poaceae</taxon>
        <taxon>BOP clade</taxon>
        <taxon>Oryzoideae</taxon>
        <taxon>Oryzeae</taxon>
        <taxon>Oryzinae</taxon>
        <taxon>Leersia</taxon>
    </lineage>
</organism>
<evidence type="ECO:0000256" key="8">
    <source>
        <dbReference type="SAM" id="MobiDB-lite"/>
    </source>
</evidence>
<evidence type="ECO:0000256" key="5">
    <source>
        <dbReference type="ARBA" id="ARBA00023034"/>
    </source>
</evidence>
<dbReference type="FunFam" id="3.40.50.11340:FF:000003">
    <property type="entry name" value="Galactoside 2-alpha-L-fucosyltransferase"/>
    <property type="match status" value="2"/>
</dbReference>
<proteinExistence type="inferred from homology"/>
<evidence type="ECO:0000256" key="7">
    <source>
        <dbReference type="ARBA" id="ARBA00023316"/>
    </source>
</evidence>